<evidence type="ECO:0000256" key="5">
    <source>
        <dbReference type="ARBA" id="ARBA00023204"/>
    </source>
</evidence>
<keyword evidence="3 7" id="KW-0227">DNA damage</keyword>
<feature type="domain" description="Non-structural maintenance of chromosome element 4 C-terminal" evidence="9">
    <location>
        <begin position="226"/>
        <end position="313"/>
    </location>
</feature>
<feature type="compositionally biased region" description="Basic and acidic residues" evidence="8">
    <location>
        <begin position="18"/>
        <end position="38"/>
    </location>
</feature>
<reference evidence="11 12" key="1">
    <citation type="journal article" date="2019" name="Sci. Rep.">
        <title>Comparative genomics of chytrid fungi reveal insights into the obligate biotrophic and pathogenic lifestyle of Synchytrium endobioticum.</title>
        <authorList>
            <person name="van de Vossenberg B.T.L.H."/>
            <person name="Warris S."/>
            <person name="Nguyen H.D.T."/>
            <person name="van Gent-Pelzer M.P.E."/>
            <person name="Joly D.L."/>
            <person name="van de Geest H.C."/>
            <person name="Bonants P.J.M."/>
            <person name="Smith D.S."/>
            <person name="Levesque C.A."/>
            <person name="van der Lee T.A.J."/>
        </authorList>
    </citation>
    <scope>NUCLEOTIDE SEQUENCE [LARGE SCALE GENOMIC DNA]</scope>
    <source>
        <strain evidence="11 12">CBS 809.83</strain>
    </source>
</reference>
<organism evidence="11 12">
    <name type="scientific">Powellomyces hirtus</name>
    <dbReference type="NCBI Taxonomy" id="109895"/>
    <lineage>
        <taxon>Eukaryota</taxon>
        <taxon>Fungi</taxon>
        <taxon>Fungi incertae sedis</taxon>
        <taxon>Chytridiomycota</taxon>
        <taxon>Chytridiomycota incertae sedis</taxon>
        <taxon>Chytridiomycetes</taxon>
        <taxon>Spizellomycetales</taxon>
        <taxon>Powellomycetaceae</taxon>
        <taxon>Powellomyces</taxon>
    </lineage>
</organism>
<evidence type="ECO:0000256" key="3">
    <source>
        <dbReference type="ARBA" id="ARBA00022763"/>
    </source>
</evidence>
<keyword evidence="4 7" id="KW-0233">DNA recombination</keyword>
<evidence type="ECO:0000259" key="9">
    <source>
        <dbReference type="Pfam" id="PF08743"/>
    </source>
</evidence>
<dbReference type="Pfam" id="PF15412">
    <property type="entry name" value="Nse4-Nse3_bdg"/>
    <property type="match status" value="1"/>
</dbReference>
<accession>A0A507EE07</accession>
<comment type="subcellular location">
    <subcellularLocation>
        <location evidence="1 7">Nucleus</location>
    </subcellularLocation>
</comment>
<evidence type="ECO:0000259" key="10">
    <source>
        <dbReference type="Pfam" id="PF15412"/>
    </source>
</evidence>
<keyword evidence="6 7" id="KW-0539">Nucleus</keyword>
<evidence type="ECO:0000256" key="8">
    <source>
        <dbReference type="SAM" id="MobiDB-lite"/>
    </source>
</evidence>
<dbReference type="EMBL" id="QEAQ01000004">
    <property type="protein sequence ID" value="TPX62091.1"/>
    <property type="molecule type" value="Genomic_DNA"/>
</dbReference>
<dbReference type="PANTHER" id="PTHR16140:SF0">
    <property type="entry name" value="NON-STRUCTURAL MAINTENANCE OF CHROMOSOMES ELEMENT 4"/>
    <property type="match status" value="1"/>
</dbReference>
<dbReference type="GO" id="GO:0005634">
    <property type="term" value="C:nucleus"/>
    <property type="evidence" value="ECO:0007669"/>
    <property type="project" value="UniProtKB-SubCell"/>
</dbReference>
<evidence type="ECO:0000256" key="2">
    <source>
        <dbReference type="ARBA" id="ARBA00008997"/>
    </source>
</evidence>
<dbReference type="Pfam" id="PF08743">
    <property type="entry name" value="Nse4_C"/>
    <property type="match status" value="1"/>
</dbReference>
<feature type="domain" description="Nse4/EID protein Nse3/MAGE-binding" evidence="10">
    <location>
        <begin position="84"/>
        <end position="137"/>
    </location>
</feature>
<evidence type="ECO:0000256" key="1">
    <source>
        <dbReference type="ARBA" id="ARBA00004123"/>
    </source>
</evidence>
<evidence type="ECO:0000256" key="6">
    <source>
        <dbReference type="ARBA" id="ARBA00023242"/>
    </source>
</evidence>
<evidence type="ECO:0000256" key="4">
    <source>
        <dbReference type="ARBA" id="ARBA00023172"/>
    </source>
</evidence>
<sequence>MSSNQEDRDSADEEENAEDGHEGRDLDTQQPEGERRRVRTEYRELLAFTEANRSELDAEQLLETIQKADSLFRDVYTTHEATLDSKVLVAAADLGVQKAQRMRLDGGSFNIDDWMGKLVVRMNGQAAEESNEDDADDGGPALDWHALGKVATRCLARVPTIDFMLGPLAIEPKLRNANRKVAKLVKNKEDLQKPQQLKESDFEKQENETTGLVMQIAARLHEVGCMSFFEFVINPDSFGQTVENLFYVSFLIRDGKVQVHEDDDGELILEPAHPPRAEDYEDNEIKRFQAVVDIDQPTWRALISAYGITESCIPTRPPTSFAAASGRWYG</sequence>
<protein>
    <recommendedName>
        <fullName evidence="7">Non-structural maintenance of chromosomes element 4</fullName>
    </recommendedName>
</protein>
<gene>
    <name evidence="11" type="ORF">PhCBS80983_g00718</name>
</gene>
<dbReference type="PANTHER" id="PTHR16140">
    <property type="entry name" value="NON-STRUCTURAL MAINTENANCE OF CHROMOSOMES ELEMENT 4"/>
    <property type="match status" value="1"/>
</dbReference>
<dbReference type="AlphaFoldDB" id="A0A507EE07"/>
<proteinExistence type="inferred from homology"/>
<dbReference type="GO" id="GO:0006310">
    <property type="term" value="P:DNA recombination"/>
    <property type="evidence" value="ECO:0007669"/>
    <property type="project" value="UniProtKB-UniRule"/>
</dbReference>
<comment type="function">
    <text evidence="7">Component of the SMC5-SMC6 complex, that promotes sister chromatid alignment after DNA damage and facilitates double-stranded DNA breaks (DSBs) repair via homologous recombination between sister chromatids.</text>
</comment>
<dbReference type="InterPro" id="IPR014854">
    <property type="entry name" value="Nse4_C"/>
</dbReference>
<evidence type="ECO:0000313" key="12">
    <source>
        <dbReference type="Proteomes" id="UP000318582"/>
    </source>
</evidence>
<dbReference type="GO" id="GO:0030915">
    <property type="term" value="C:Smc5-Smc6 complex"/>
    <property type="evidence" value="ECO:0007669"/>
    <property type="project" value="UniProtKB-UniRule"/>
</dbReference>
<evidence type="ECO:0000256" key="7">
    <source>
        <dbReference type="RuleBase" id="RU365071"/>
    </source>
</evidence>
<comment type="subunit">
    <text evidence="7">Component of the SMC5-SMC6 complex.</text>
</comment>
<dbReference type="Proteomes" id="UP000318582">
    <property type="component" value="Unassembled WGS sequence"/>
</dbReference>
<dbReference type="InterPro" id="IPR029225">
    <property type="entry name" value="Nse4_Nse3-bd"/>
</dbReference>
<keyword evidence="5 7" id="KW-0234">DNA repair</keyword>
<name>A0A507EE07_9FUNG</name>
<dbReference type="GO" id="GO:0006281">
    <property type="term" value="P:DNA repair"/>
    <property type="evidence" value="ECO:0007669"/>
    <property type="project" value="UniProtKB-UniRule"/>
</dbReference>
<evidence type="ECO:0000313" key="11">
    <source>
        <dbReference type="EMBL" id="TPX62091.1"/>
    </source>
</evidence>
<comment type="caution">
    <text evidence="11">The sequence shown here is derived from an EMBL/GenBank/DDBJ whole genome shotgun (WGS) entry which is preliminary data.</text>
</comment>
<dbReference type="STRING" id="109895.A0A507EE07"/>
<dbReference type="InterPro" id="IPR027786">
    <property type="entry name" value="Nse4/EID"/>
</dbReference>
<feature type="region of interest" description="Disordered" evidence="8">
    <location>
        <begin position="1"/>
        <end position="38"/>
    </location>
</feature>
<comment type="similarity">
    <text evidence="2 7">Belongs to the NSE4 family.</text>
</comment>
<keyword evidence="12" id="KW-1185">Reference proteome</keyword>